<protein>
    <submittedName>
        <fullName evidence="2">Uncharacterized protein</fullName>
    </submittedName>
</protein>
<evidence type="ECO:0000313" key="3">
    <source>
        <dbReference type="Proteomes" id="UP001175353"/>
    </source>
</evidence>
<sequence>MLPTTLGQESHHPVTGRAGRPGSTSRSSQRKVYVFCFEFGYAVTIWDPMLTLLTCMVTITLKDLPEMTTTPDIVLAEMMVDGTMIYIDTLAMDGVGRLPKSMDKSICPIKTEKPHFIYRTVWDRMPTKIELEFEPTPSDGVVLTNKFRTMRLKQPTIDLLFMDGKLNGIENGVLIPLTDGHANMDEDTVYEMDVVKDEETNALKIVRPRERPLKEVTNSMDVIKRAIASATADVATNTILIDIVSMSFSMRERVYLMAQAKAPSNRKVIVSFGVGRFQEWKQMLNDGFSYIAVDPELDFKDLERRAKRIRILPYDFNRSFNTQVLSISKGMQTVLWAKCRSEDFIRRASVPPLRPGL</sequence>
<reference evidence="2" key="1">
    <citation type="submission" date="2023-06" db="EMBL/GenBank/DDBJ databases">
        <title>Black Yeasts Isolated from many extreme environments.</title>
        <authorList>
            <person name="Coleine C."/>
            <person name="Stajich J.E."/>
            <person name="Selbmann L."/>
        </authorList>
    </citation>
    <scope>NUCLEOTIDE SEQUENCE</scope>
    <source>
        <strain evidence="2">CCFEE 5200</strain>
    </source>
</reference>
<comment type="caution">
    <text evidence="2">The sequence shown here is derived from an EMBL/GenBank/DDBJ whole genome shotgun (WGS) entry which is preliminary data.</text>
</comment>
<evidence type="ECO:0000256" key="1">
    <source>
        <dbReference type="SAM" id="MobiDB-lite"/>
    </source>
</evidence>
<keyword evidence="3" id="KW-1185">Reference proteome</keyword>
<name>A0AAN6KJ79_9PEZI</name>
<proteinExistence type="predicted"/>
<dbReference type="Proteomes" id="UP001175353">
    <property type="component" value="Unassembled WGS sequence"/>
</dbReference>
<dbReference type="EMBL" id="JAUJLE010000092">
    <property type="protein sequence ID" value="KAK0985475.1"/>
    <property type="molecule type" value="Genomic_DNA"/>
</dbReference>
<gene>
    <name evidence="2" type="ORF">LTR91_010592</name>
</gene>
<evidence type="ECO:0000313" key="2">
    <source>
        <dbReference type="EMBL" id="KAK0985475.1"/>
    </source>
</evidence>
<accession>A0AAN6KJ79</accession>
<dbReference type="AlphaFoldDB" id="A0AAN6KJ79"/>
<organism evidence="2 3">
    <name type="scientific">Friedmanniomyces endolithicus</name>
    <dbReference type="NCBI Taxonomy" id="329885"/>
    <lineage>
        <taxon>Eukaryota</taxon>
        <taxon>Fungi</taxon>
        <taxon>Dikarya</taxon>
        <taxon>Ascomycota</taxon>
        <taxon>Pezizomycotina</taxon>
        <taxon>Dothideomycetes</taxon>
        <taxon>Dothideomycetidae</taxon>
        <taxon>Mycosphaerellales</taxon>
        <taxon>Teratosphaeriaceae</taxon>
        <taxon>Friedmanniomyces</taxon>
    </lineage>
</organism>
<feature type="region of interest" description="Disordered" evidence="1">
    <location>
        <begin position="1"/>
        <end position="26"/>
    </location>
</feature>